<gene>
    <name evidence="4" type="ORF">TRAPUB_6811</name>
</gene>
<keyword evidence="2" id="KW-0732">Signal</keyword>
<dbReference type="SUPFAM" id="SSF51445">
    <property type="entry name" value="(Trans)glycosidases"/>
    <property type="match status" value="1"/>
</dbReference>
<comment type="caution">
    <text evidence="4">The sequence shown here is derived from an EMBL/GenBank/DDBJ whole genome shotgun (WGS) entry which is preliminary data.</text>
</comment>
<dbReference type="InterPro" id="IPR050314">
    <property type="entry name" value="Glycosyl_Hydrlase_18"/>
</dbReference>
<dbReference type="GO" id="GO:0006032">
    <property type="term" value="P:chitin catabolic process"/>
    <property type="evidence" value="ECO:0007669"/>
    <property type="project" value="TreeGrafter"/>
</dbReference>
<dbReference type="PANTHER" id="PTHR11177:SF317">
    <property type="entry name" value="CHITINASE 12-RELATED"/>
    <property type="match status" value="1"/>
</dbReference>
<feature type="region of interest" description="Disordered" evidence="1">
    <location>
        <begin position="24"/>
        <end position="44"/>
    </location>
</feature>
<dbReference type="STRING" id="154538.A0A1M2V4U1"/>
<organism evidence="4 5">
    <name type="scientific">Trametes pubescens</name>
    <name type="common">White-rot fungus</name>
    <dbReference type="NCBI Taxonomy" id="154538"/>
    <lineage>
        <taxon>Eukaryota</taxon>
        <taxon>Fungi</taxon>
        <taxon>Dikarya</taxon>
        <taxon>Basidiomycota</taxon>
        <taxon>Agaricomycotina</taxon>
        <taxon>Agaricomycetes</taxon>
        <taxon>Polyporales</taxon>
        <taxon>Polyporaceae</taxon>
        <taxon>Trametes</taxon>
    </lineage>
</organism>
<reference evidence="4 5" key="1">
    <citation type="submission" date="2016-10" db="EMBL/GenBank/DDBJ databases">
        <title>Genome sequence of the basidiomycete white-rot fungus Trametes pubescens.</title>
        <authorList>
            <person name="Makela M.R."/>
            <person name="Granchi Z."/>
            <person name="Peng M."/>
            <person name="De Vries R.P."/>
            <person name="Grigoriev I."/>
            <person name="Riley R."/>
            <person name="Hilden K."/>
        </authorList>
    </citation>
    <scope>NUCLEOTIDE SEQUENCE [LARGE SCALE GENOMIC DNA]</scope>
    <source>
        <strain evidence="4 5">FBCC735</strain>
    </source>
</reference>
<dbReference type="InterPro" id="IPR011583">
    <property type="entry name" value="Chitinase_II/V-like_cat"/>
</dbReference>
<dbReference type="SMART" id="SM00636">
    <property type="entry name" value="Glyco_18"/>
    <property type="match status" value="1"/>
</dbReference>
<dbReference type="OrthoDB" id="73875at2759"/>
<dbReference type="GO" id="GO:0005975">
    <property type="term" value="P:carbohydrate metabolic process"/>
    <property type="evidence" value="ECO:0007669"/>
    <property type="project" value="InterPro"/>
</dbReference>
<evidence type="ECO:0000256" key="2">
    <source>
        <dbReference type="SAM" id="SignalP"/>
    </source>
</evidence>
<dbReference type="Proteomes" id="UP000184267">
    <property type="component" value="Unassembled WGS sequence"/>
</dbReference>
<accession>A0A1M2V4U1</accession>
<name>A0A1M2V4U1_TRAPU</name>
<protein>
    <submittedName>
        <fullName evidence="4">Chitinase A1</fullName>
    </submittedName>
</protein>
<evidence type="ECO:0000313" key="4">
    <source>
        <dbReference type="EMBL" id="OJT02630.1"/>
    </source>
</evidence>
<dbReference type="AlphaFoldDB" id="A0A1M2V4U1"/>
<evidence type="ECO:0000313" key="5">
    <source>
        <dbReference type="Proteomes" id="UP000184267"/>
    </source>
</evidence>
<feature type="chain" id="PRO_5009890584" evidence="2">
    <location>
        <begin position="19"/>
        <end position="462"/>
    </location>
</feature>
<sequence>MLSFLFLALSIAIPFTEAKPHSRLRRTCPSKSSGSSNSSSSSTSQTSRVAAGWYAGYHSTDFPLSDVSWSKYTHLTYSFATTTPDVNEVSLDDSDGSLLPQFVDTAHKNNVKALVSIGGWTGSKFFSNHVATAANRTAFVKTVTELATKYNLDGIDFEYIGANTTRSWEYPGSKSGLECNSVASDDTANFLTFLQELRADPVGKNLVLSAATSITPWVDANATPSKDISGFAKVLDWVAIMNYDIWGSWSTGVGPNAPLNDTCAAPAQQQGSAVSAVKAWSDAGMPMNQIVLGVAAYGHSFHVDKATALTANTLNVYPAFVATQQPAGDKWDGPAGSDDGCGVLTTQPGGIMDFWGLIDAKFLNANGTAAPGINYRFDDCSQTVRRPASAIIQAGVLTMTSHCQPFVYNEATQVMVSFDDAHSFASKGDFIKSQNLRGFSMWEAGGDSADILLNSIRTAVGF</sequence>
<feature type="compositionally biased region" description="Low complexity" evidence="1">
    <location>
        <begin position="30"/>
        <end position="44"/>
    </location>
</feature>
<dbReference type="PANTHER" id="PTHR11177">
    <property type="entry name" value="CHITINASE"/>
    <property type="match status" value="1"/>
</dbReference>
<dbReference type="InterPro" id="IPR001223">
    <property type="entry name" value="Glyco_hydro18_cat"/>
</dbReference>
<feature type="signal peptide" evidence="2">
    <location>
        <begin position="1"/>
        <end position="18"/>
    </location>
</feature>
<keyword evidence="5" id="KW-1185">Reference proteome</keyword>
<evidence type="ECO:0000256" key="1">
    <source>
        <dbReference type="SAM" id="MobiDB-lite"/>
    </source>
</evidence>
<feature type="domain" description="GH18" evidence="3">
    <location>
        <begin position="47"/>
        <end position="462"/>
    </location>
</feature>
<dbReference type="InterPro" id="IPR017853">
    <property type="entry name" value="GH"/>
</dbReference>
<evidence type="ECO:0000259" key="3">
    <source>
        <dbReference type="PROSITE" id="PS51910"/>
    </source>
</evidence>
<dbReference type="Pfam" id="PF00704">
    <property type="entry name" value="Glyco_hydro_18"/>
    <property type="match status" value="1"/>
</dbReference>
<dbReference type="OMA" id="GWHANEG"/>
<dbReference type="GO" id="GO:0005576">
    <property type="term" value="C:extracellular region"/>
    <property type="evidence" value="ECO:0007669"/>
    <property type="project" value="TreeGrafter"/>
</dbReference>
<dbReference type="EMBL" id="MNAD01001654">
    <property type="protein sequence ID" value="OJT02630.1"/>
    <property type="molecule type" value="Genomic_DNA"/>
</dbReference>
<dbReference type="Gene3D" id="3.20.20.80">
    <property type="entry name" value="Glycosidases"/>
    <property type="match status" value="2"/>
</dbReference>
<dbReference type="GO" id="GO:0004568">
    <property type="term" value="F:chitinase activity"/>
    <property type="evidence" value="ECO:0007669"/>
    <property type="project" value="TreeGrafter"/>
</dbReference>
<dbReference type="PROSITE" id="PS51910">
    <property type="entry name" value="GH18_2"/>
    <property type="match status" value="1"/>
</dbReference>
<dbReference type="GO" id="GO:0008061">
    <property type="term" value="F:chitin binding"/>
    <property type="evidence" value="ECO:0007669"/>
    <property type="project" value="InterPro"/>
</dbReference>
<proteinExistence type="predicted"/>